<dbReference type="GO" id="GO:0046951">
    <property type="term" value="P:ketone body biosynthetic process"/>
    <property type="evidence" value="ECO:0007669"/>
    <property type="project" value="TreeGrafter"/>
</dbReference>
<keyword evidence="2" id="KW-0479">Metal-binding</keyword>
<evidence type="ECO:0000259" key="5">
    <source>
        <dbReference type="PROSITE" id="PS50991"/>
    </source>
</evidence>
<dbReference type="AlphaFoldDB" id="A0A378TJX3"/>
<dbReference type="Pfam" id="PF00682">
    <property type="entry name" value="HMGL-like"/>
    <property type="match status" value="1"/>
</dbReference>
<sequence length="323" mass="33561">MSPRFPHPHRAAGLPDRVRVHEVGPRDGLQAEAGVVPVGVKAEFCRRLVGAGVTSLEVTSFVSPRWVPQLADAEELMEQLRSDGTLTAPNLRTVVLTPNRRGYDRALAAGATEIAVFVSATQTFARRNLNSTVEGALAAAAPVVAEARSAGLPVRGYVSMCFGDPWEGPVAVADVARVTGQLIEMGATTISLGDTIGVATPGHVAGVLAAVLDVGARAEQLAVHFHDTYGQALANVLAALQHGITEIDSSAGGLGRCPYARGATGNLATEDLVWMLHGLGINTGIDLDVLVDTSMWMGGQLGHPPASATATAINNSRRTTTDA</sequence>
<dbReference type="CDD" id="cd07938">
    <property type="entry name" value="DRE_TIM_HMGL"/>
    <property type="match status" value="1"/>
</dbReference>
<name>A0A378TJX3_9MYCO</name>
<dbReference type="OrthoDB" id="9784013at2"/>
<protein>
    <submittedName>
        <fullName evidence="6">Isopropylmalate/homocitrate/citramalate synthase</fullName>
        <ecNumber evidence="6">4.1.3.4</ecNumber>
    </submittedName>
</protein>
<evidence type="ECO:0000256" key="2">
    <source>
        <dbReference type="ARBA" id="ARBA00022723"/>
    </source>
</evidence>
<dbReference type="InterPro" id="IPR043594">
    <property type="entry name" value="HMGL"/>
</dbReference>
<dbReference type="EMBL" id="UGQT01000001">
    <property type="protein sequence ID" value="STZ61091.1"/>
    <property type="molecule type" value="Genomic_DNA"/>
</dbReference>
<dbReference type="RefSeq" id="WP_115280111.1">
    <property type="nucleotide sequence ID" value="NZ_AP022600.1"/>
</dbReference>
<evidence type="ECO:0000313" key="7">
    <source>
        <dbReference type="Proteomes" id="UP000254978"/>
    </source>
</evidence>
<accession>A0A378TJX3</accession>
<dbReference type="Proteomes" id="UP000254978">
    <property type="component" value="Unassembled WGS sequence"/>
</dbReference>
<proteinExistence type="inferred from homology"/>
<reference evidence="6 7" key="1">
    <citation type="submission" date="2018-06" db="EMBL/GenBank/DDBJ databases">
        <authorList>
            <consortium name="Pathogen Informatics"/>
            <person name="Doyle S."/>
        </authorList>
    </citation>
    <scope>NUCLEOTIDE SEQUENCE [LARGE SCALE GENOMIC DNA]</scope>
    <source>
        <strain evidence="6 7">NCTC10821</strain>
    </source>
</reference>
<dbReference type="GO" id="GO:0004419">
    <property type="term" value="F:hydroxymethylglutaryl-CoA lyase activity"/>
    <property type="evidence" value="ECO:0007669"/>
    <property type="project" value="UniProtKB-EC"/>
</dbReference>
<dbReference type="GO" id="GO:0046872">
    <property type="term" value="F:metal ion binding"/>
    <property type="evidence" value="ECO:0007669"/>
    <property type="project" value="UniProtKB-KW"/>
</dbReference>
<feature type="domain" description="Pyruvate carboxyltransferase" evidence="5">
    <location>
        <begin position="18"/>
        <end position="291"/>
    </location>
</feature>
<evidence type="ECO:0000256" key="1">
    <source>
        <dbReference type="ARBA" id="ARBA00009405"/>
    </source>
</evidence>
<evidence type="ECO:0000256" key="4">
    <source>
        <dbReference type="SAM" id="MobiDB-lite"/>
    </source>
</evidence>
<organism evidence="6 7">
    <name type="scientific">Mycolicibacterium tokaiense</name>
    <dbReference type="NCBI Taxonomy" id="39695"/>
    <lineage>
        <taxon>Bacteria</taxon>
        <taxon>Bacillati</taxon>
        <taxon>Actinomycetota</taxon>
        <taxon>Actinomycetes</taxon>
        <taxon>Mycobacteriales</taxon>
        <taxon>Mycobacteriaceae</taxon>
        <taxon>Mycolicibacterium</taxon>
    </lineage>
</organism>
<gene>
    <name evidence="6" type="primary">yngG_3</name>
    <name evidence="6" type="ORF">NCTC10821_04635</name>
</gene>
<feature type="compositionally biased region" description="Polar residues" evidence="4">
    <location>
        <begin position="308"/>
        <end position="323"/>
    </location>
</feature>
<comment type="similarity">
    <text evidence="1">Belongs to the HMG-CoA lyase family.</text>
</comment>
<dbReference type="Gene3D" id="3.20.20.70">
    <property type="entry name" value="Aldolase class I"/>
    <property type="match status" value="1"/>
</dbReference>
<dbReference type="NCBIfam" id="NF004283">
    <property type="entry name" value="PRK05692.1"/>
    <property type="match status" value="1"/>
</dbReference>
<dbReference type="FunFam" id="3.20.20.70:FF:000071">
    <property type="entry name" value="Hydroxymethylglutaryl-CoA lyase"/>
    <property type="match status" value="1"/>
</dbReference>
<evidence type="ECO:0000256" key="3">
    <source>
        <dbReference type="ARBA" id="ARBA00023239"/>
    </source>
</evidence>
<dbReference type="GO" id="GO:0006552">
    <property type="term" value="P:L-leucine catabolic process"/>
    <property type="evidence" value="ECO:0007669"/>
    <property type="project" value="TreeGrafter"/>
</dbReference>
<keyword evidence="7" id="KW-1185">Reference proteome</keyword>
<dbReference type="EC" id="4.1.3.4" evidence="6"/>
<feature type="region of interest" description="Disordered" evidence="4">
    <location>
        <begin position="304"/>
        <end position="323"/>
    </location>
</feature>
<dbReference type="InterPro" id="IPR013785">
    <property type="entry name" value="Aldolase_TIM"/>
</dbReference>
<evidence type="ECO:0000313" key="6">
    <source>
        <dbReference type="EMBL" id="STZ61091.1"/>
    </source>
</evidence>
<keyword evidence="3 6" id="KW-0456">Lyase</keyword>
<dbReference type="SUPFAM" id="SSF51569">
    <property type="entry name" value="Aldolase"/>
    <property type="match status" value="1"/>
</dbReference>
<dbReference type="InterPro" id="IPR000891">
    <property type="entry name" value="PYR_CT"/>
</dbReference>
<dbReference type="PROSITE" id="PS50991">
    <property type="entry name" value="PYR_CT"/>
    <property type="match status" value="1"/>
</dbReference>
<dbReference type="PANTHER" id="PTHR42738">
    <property type="entry name" value="HYDROXYMETHYLGLUTARYL-COA LYASE"/>
    <property type="match status" value="1"/>
</dbReference>
<dbReference type="PANTHER" id="PTHR42738:SF7">
    <property type="entry name" value="HYDROXYMETHYLGLUTARYL-COA LYASE"/>
    <property type="match status" value="1"/>
</dbReference>